<organism evidence="1 2">
    <name type="scientific">Bifidobacterium longum subsp. longum</name>
    <dbReference type="NCBI Taxonomy" id="1679"/>
    <lineage>
        <taxon>Bacteria</taxon>
        <taxon>Bacillati</taxon>
        <taxon>Actinomycetota</taxon>
        <taxon>Actinomycetes</taxon>
        <taxon>Bifidobacteriales</taxon>
        <taxon>Bifidobacteriaceae</taxon>
        <taxon>Bifidobacterium</taxon>
    </lineage>
</organism>
<proteinExistence type="predicted"/>
<name>A0A4R0UDN7_BIFLL</name>
<evidence type="ECO:0000313" key="1">
    <source>
        <dbReference type="EMBL" id="TCF83230.1"/>
    </source>
</evidence>
<reference evidence="1 2" key="1">
    <citation type="journal article" date="2018" name="Sci. Rep.">
        <title>Genomic diversity and distribution of Bifidobacterium longum subsp. longum across the human lifespan.</title>
        <authorList>
            <person name="Odamaki T."/>
            <person name="Bottacini F."/>
            <person name="Kato K."/>
            <person name="Mitsuyama E."/>
            <person name="Yoshida K."/>
            <person name="Horigome A."/>
            <person name="Xiao J.Z."/>
            <person name="van Sinderen D."/>
        </authorList>
    </citation>
    <scope>NUCLEOTIDE SEQUENCE [LARGE SCALE GENOMIC DNA]</scope>
    <source>
        <strain evidence="1 2">MCC10126</strain>
    </source>
</reference>
<dbReference type="EMBL" id="SHTN01000021">
    <property type="protein sequence ID" value="TCF83230.1"/>
    <property type="molecule type" value="Genomic_DNA"/>
</dbReference>
<comment type="caution">
    <text evidence="1">The sequence shown here is derived from an EMBL/GenBank/DDBJ whole genome shotgun (WGS) entry which is preliminary data.</text>
</comment>
<dbReference type="AlphaFoldDB" id="A0A4R0UDN7"/>
<dbReference type="Proteomes" id="UP000291501">
    <property type="component" value="Unassembled WGS sequence"/>
</dbReference>
<evidence type="ECO:0000313" key="2">
    <source>
        <dbReference type="Proteomes" id="UP000291501"/>
    </source>
</evidence>
<sequence length="92" mass="9809">MDECERLTYVSGEAACNAVDIAAALGGGFHVSFPPGRGTMTLIKYFPDGSDVSIEVGDDRAAASNSRFETVEWDIEDGIPQKLVDMLQPKAG</sequence>
<gene>
    <name evidence="1" type="ORF">MCC10126_1025</name>
</gene>
<protein>
    <submittedName>
        <fullName evidence="1">Uncharacterized protein</fullName>
    </submittedName>
</protein>
<accession>A0A4R0UDN7</accession>